<dbReference type="EMBL" id="BRXY01000184">
    <property type="protein sequence ID" value="GMH74975.1"/>
    <property type="molecule type" value="Genomic_DNA"/>
</dbReference>
<keyword evidence="5" id="KW-1185">Reference proteome</keyword>
<feature type="region of interest" description="Disordered" evidence="1">
    <location>
        <begin position="29"/>
        <end position="55"/>
    </location>
</feature>
<comment type="caution">
    <text evidence="4">The sequence shown here is derived from an EMBL/GenBank/DDBJ whole genome shotgun (WGS) entry which is preliminary data.</text>
</comment>
<keyword evidence="2" id="KW-0732">Signal</keyword>
<sequence>MLTKSWFVFLLLLLLPILSARKGSTNLSQLQKDQHTAKRAATNSPTGDSNAQPCPRGKFRPSGLHDVECELCPRGKYGITEGLTTSSCTAGCPAGRYYDLRGAKSEDDCFFCPPGKYGTITGLKTAECSGSCAVGKYSSVSGLTTDTGCTTCPDGYRGWQCTHELQPRKGHFVSTDGKIDESAHAYLDATAGSTGQIIGPSEHPDGEWSADRYAGDYAGPRGSPSAGAYPDGADKLPGRVGGGGDAEDARTDFDPSSANRATIGPVP</sequence>
<dbReference type="SMART" id="SM01411">
    <property type="entry name" value="Ephrin_rec_like"/>
    <property type="match status" value="2"/>
</dbReference>
<protein>
    <recommendedName>
        <fullName evidence="3">Tyrosine-protein kinase ephrin type A/B receptor-like domain-containing protein</fullName>
    </recommendedName>
</protein>
<dbReference type="OrthoDB" id="194568at2759"/>
<gene>
    <name evidence="4" type="ORF">TrST_g8493</name>
</gene>
<dbReference type="InterPro" id="IPR011641">
    <property type="entry name" value="Tyr-kin_ephrin_A/B_rcpt-like"/>
</dbReference>
<feature type="compositionally biased region" description="Basic and acidic residues" evidence="1">
    <location>
        <begin position="202"/>
        <end position="214"/>
    </location>
</feature>
<evidence type="ECO:0000259" key="3">
    <source>
        <dbReference type="Pfam" id="PF07699"/>
    </source>
</evidence>
<feature type="compositionally biased region" description="Polar residues" evidence="1">
    <location>
        <begin position="41"/>
        <end position="52"/>
    </location>
</feature>
<organism evidence="4 5">
    <name type="scientific">Triparma strigata</name>
    <dbReference type="NCBI Taxonomy" id="1606541"/>
    <lineage>
        <taxon>Eukaryota</taxon>
        <taxon>Sar</taxon>
        <taxon>Stramenopiles</taxon>
        <taxon>Ochrophyta</taxon>
        <taxon>Bolidophyceae</taxon>
        <taxon>Parmales</taxon>
        <taxon>Triparmaceae</taxon>
        <taxon>Triparma</taxon>
    </lineage>
</organism>
<feature type="signal peptide" evidence="2">
    <location>
        <begin position="1"/>
        <end position="20"/>
    </location>
</feature>
<dbReference type="Proteomes" id="UP001165085">
    <property type="component" value="Unassembled WGS sequence"/>
</dbReference>
<feature type="region of interest" description="Disordered" evidence="1">
    <location>
        <begin position="193"/>
        <end position="267"/>
    </location>
</feature>
<reference evidence="5" key="1">
    <citation type="journal article" date="2023" name="Commun. Biol.">
        <title>Genome analysis of Parmales, the sister group of diatoms, reveals the evolutionary specialization of diatoms from phago-mixotrophs to photoautotrophs.</title>
        <authorList>
            <person name="Ban H."/>
            <person name="Sato S."/>
            <person name="Yoshikawa S."/>
            <person name="Yamada K."/>
            <person name="Nakamura Y."/>
            <person name="Ichinomiya M."/>
            <person name="Sato N."/>
            <person name="Blanc-Mathieu R."/>
            <person name="Endo H."/>
            <person name="Kuwata A."/>
            <person name="Ogata H."/>
        </authorList>
    </citation>
    <scope>NUCLEOTIDE SEQUENCE [LARGE SCALE GENOMIC DNA]</scope>
    <source>
        <strain evidence="5">NIES 3701</strain>
    </source>
</reference>
<evidence type="ECO:0000256" key="2">
    <source>
        <dbReference type="SAM" id="SignalP"/>
    </source>
</evidence>
<accession>A0A9W7EEE5</accession>
<dbReference type="SUPFAM" id="SSF57184">
    <property type="entry name" value="Growth factor receptor domain"/>
    <property type="match status" value="1"/>
</dbReference>
<evidence type="ECO:0000256" key="1">
    <source>
        <dbReference type="SAM" id="MobiDB-lite"/>
    </source>
</evidence>
<proteinExistence type="predicted"/>
<dbReference type="Pfam" id="PF07699">
    <property type="entry name" value="Ephrin_rec_like"/>
    <property type="match status" value="1"/>
</dbReference>
<feature type="domain" description="Tyrosine-protein kinase ephrin type A/B receptor-like" evidence="3">
    <location>
        <begin position="66"/>
        <end position="109"/>
    </location>
</feature>
<dbReference type="InterPro" id="IPR009030">
    <property type="entry name" value="Growth_fac_rcpt_cys_sf"/>
</dbReference>
<evidence type="ECO:0000313" key="4">
    <source>
        <dbReference type="EMBL" id="GMH74975.1"/>
    </source>
</evidence>
<dbReference type="AlphaFoldDB" id="A0A9W7EEE5"/>
<feature type="chain" id="PRO_5040876576" description="Tyrosine-protein kinase ephrin type A/B receptor-like domain-containing protein" evidence="2">
    <location>
        <begin position="21"/>
        <end position="267"/>
    </location>
</feature>
<evidence type="ECO:0000313" key="5">
    <source>
        <dbReference type="Proteomes" id="UP001165085"/>
    </source>
</evidence>
<dbReference type="Gene3D" id="2.10.50.10">
    <property type="entry name" value="Tumor Necrosis Factor Receptor, subunit A, domain 2"/>
    <property type="match status" value="1"/>
</dbReference>
<name>A0A9W7EEE5_9STRA</name>